<evidence type="ECO:0000256" key="3">
    <source>
        <dbReference type="ARBA" id="ARBA00022664"/>
    </source>
</evidence>
<evidence type="ECO:0000256" key="1">
    <source>
        <dbReference type="ARBA" id="ARBA00006938"/>
    </source>
</evidence>
<dbReference type="GO" id="GO:0003723">
    <property type="term" value="F:RNA binding"/>
    <property type="evidence" value="ECO:0007669"/>
    <property type="project" value="UniProtKB-KW"/>
</dbReference>
<evidence type="ECO:0000256" key="6">
    <source>
        <dbReference type="ARBA" id="ARBA00023187"/>
    </source>
</evidence>
<dbReference type="Ensembl" id="ENSCPBT00000041429.1">
    <property type="protein sequence ID" value="ENSCPBP00000035322.1"/>
    <property type="gene ID" value="ENSCPBG00000024588.1"/>
</dbReference>
<keyword evidence="3" id="KW-0507">mRNA processing</keyword>
<dbReference type="AlphaFoldDB" id="A0A8C3INW5"/>
<dbReference type="PANTHER" id="PTHR20957:SF0">
    <property type="entry name" value="RNA-BINDING PROTEIN 48"/>
    <property type="match status" value="1"/>
</dbReference>
<sequence length="375" mass="42620">MVDTCFWIRMIEFFPHSLMRRSLLTMEFLQIPVAVLRYSKLKIKTVYTVNLESRYLLIQGVPALGVMKELVEQFALYGAIEEYNALDEYPAEQFTEVYLIKFQKLQSARIAKRKLDERSFFGSLLHVCYAPEFETVQETREKLQDRRKYIAKATSNRVHFVVKKIQEPKKTVSKNSEHDFQPETLGFSAAGANTGNWDPSACCPYPYQPSCEFSSRNTACPSGGHFQRVLAFPQYVSNCAETSESFCQSKPLTQSAQQGGYTNTPVSLVLQRKVSSDNGIGRFMPRTTQLQERKRKRDQGNQIDFIGIDSDSTGVIIGPRLPEIPKVDMDDDSLNTSASLIRNKLTEVAVSVPKSSGEKPEDTQTKPPIKQRRRI</sequence>
<dbReference type="GO" id="GO:0008380">
    <property type="term" value="P:RNA splicing"/>
    <property type="evidence" value="ECO:0007669"/>
    <property type="project" value="UniProtKB-KW"/>
</dbReference>
<dbReference type="Proteomes" id="UP000694380">
    <property type="component" value="Unplaced"/>
</dbReference>
<dbReference type="CDD" id="cd12442">
    <property type="entry name" value="RRM_RBM48"/>
    <property type="match status" value="1"/>
</dbReference>
<reference evidence="8" key="1">
    <citation type="submission" date="2025-08" db="UniProtKB">
        <authorList>
            <consortium name="Ensembl"/>
        </authorList>
    </citation>
    <scope>IDENTIFICATION</scope>
</reference>
<organism evidence="8 9">
    <name type="scientific">Chrysemys picta bellii</name>
    <name type="common">Western painted turtle</name>
    <name type="synonym">Emys bellii</name>
    <dbReference type="NCBI Taxonomy" id="8478"/>
    <lineage>
        <taxon>Eukaryota</taxon>
        <taxon>Metazoa</taxon>
        <taxon>Chordata</taxon>
        <taxon>Craniata</taxon>
        <taxon>Vertebrata</taxon>
        <taxon>Euteleostomi</taxon>
        <taxon>Archelosauria</taxon>
        <taxon>Testudinata</taxon>
        <taxon>Testudines</taxon>
        <taxon>Cryptodira</taxon>
        <taxon>Durocryptodira</taxon>
        <taxon>Testudinoidea</taxon>
        <taxon>Emydidae</taxon>
        <taxon>Chrysemys</taxon>
    </lineage>
</organism>
<accession>A0A8C3INW5</accession>
<evidence type="ECO:0000256" key="4">
    <source>
        <dbReference type="ARBA" id="ARBA00022728"/>
    </source>
</evidence>
<dbReference type="GO" id="GO:0005654">
    <property type="term" value="C:nucleoplasm"/>
    <property type="evidence" value="ECO:0007669"/>
    <property type="project" value="Ensembl"/>
</dbReference>
<keyword evidence="9" id="KW-1185">Reference proteome</keyword>
<dbReference type="InterPro" id="IPR034264">
    <property type="entry name" value="RBM48_RRM"/>
</dbReference>
<evidence type="ECO:0000313" key="8">
    <source>
        <dbReference type="Ensembl" id="ENSCPBP00000035322.1"/>
    </source>
</evidence>
<evidence type="ECO:0000313" key="9">
    <source>
        <dbReference type="Proteomes" id="UP000694380"/>
    </source>
</evidence>
<dbReference type="FunFam" id="3.30.70.330:FF:000424">
    <property type="entry name" value="RNA-binding protein 48 isoform X4"/>
    <property type="match status" value="1"/>
</dbReference>
<dbReference type="PANTHER" id="PTHR20957">
    <property type="entry name" value="RNA-BINDING PROTEIN 48"/>
    <property type="match status" value="1"/>
</dbReference>
<keyword evidence="4" id="KW-0747">Spliceosome</keyword>
<gene>
    <name evidence="8" type="primary">RBM48</name>
</gene>
<comment type="similarity">
    <text evidence="1">Belongs to the RBM48 family.</text>
</comment>
<evidence type="ECO:0000256" key="7">
    <source>
        <dbReference type="ARBA" id="ARBA00035004"/>
    </source>
</evidence>
<keyword evidence="5" id="KW-0694">RNA-binding</keyword>
<dbReference type="GO" id="GO:0005681">
    <property type="term" value="C:spliceosomal complex"/>
    <property type="evidence" value="ECO:0007669"/>
    <property type="project" value="UniProtKB-KW"/>
</dbReference>
<reference evidence="8" key="2">
    <citation type="submission" date="2025-09" db="UniProtKB">
        <authorList>
            <consortium name="Ensembl"/>
        </authorList>
    </citation>
    <scope>IDENTIFICATION</scope>
</reference>
<dbReference type="InterPro" id="IPR035979">
    <property type="entry name" value="RBD_domain_sf"/>
</dbReference>
<keyword evidence="6" id="KW-0508">mRNA splicing</keyword>
<dbReference type="OMA" id="PLCYFAS"/>
<dbReference type="GeneTree" id="ENSGT00390000004541"/>
<dbReference type="OrthoDB" id="78358at2759"/>
<dbReference type="InterPro" id="IPR039599">
    <property type="entry name" value="RBM48"/>
</dbReference>
<dbReference type="GO" id="GO:0006397">
    <property type="term" value="P:mRNA processing"/>
    <property type="evidence" value="ECO:0007669"/>
    <property type="project" value="UniProtKB-KW"/>
</dbReference>
<proteinExistence type="inferred from homology"/>
<dbReference type="SUPFAM" id="SSF54928">
    <property type="entry name" value="RNA-binding domain, RBD"/>
    <property type="match status" value="1"/>
</dbReference>
<name>A0A8C3INW5_CHRPI</name>
<evidence type="ECO:0000256" key="2">
    <source>
        <dbReference type="ARBA" id="ARBA00015189"/>
    </source>
</evidence>
<protein>
    <recommendedName>
        <fullName evidence="2">RNA-binding protein 48</fullName>
    </recommendedName>
</protein>
<evidence type="ECO:0000256" key="5">
    <source>
        <dbReference type="ARBA" id="ARBA00022884"/>
    </source>
</evidence>
<comment type="function">
    <text evidence="7">As a component of the minor spliceosome, involved in the splicing of U12-type introns in pre-mRNAs.</text>
</comment>